<dbReference type="Gene3D" id="3.40.50.300">
    <property type="entry name" value="P-loop containing nucleotide triphosphate hydrolases"/>
    <property type="match status" value="1"/>
</dbReference>
<evidence type="ECO:0008006" key="4">
    <source>
        <dbReference type="Google" id="ProtNLM"/>
    </source>
</evidence>
<keyword evidence="3" id="KW-1185">Reference proteome</keyword>
<protein>
    <recommendedName>
        <fullName evidence="4">YLP motif-containing protein 1</fullName>
    </recommendedName>
</protein>
<dbReference type="Pfam" id="PF13671">
    <property type="entry name" value="AAA_33"/>
    <property type="match status" value="1"/>
</dbReference>
<dbReference type="VEuPathDB" id="VectorBase:RSAN_050433"/>
<feature type="compositionally biased region" description="Basic and acidic residues" evidence="1">
    <location>
        <begin position="157"/>
        <end position="172"/>
    </location>
</feature>
<dbReference type="Proteomes" id="UP000821837">
    <property type="component" value="Chromosome 8"/>
</dbReference>
<dbReference type="GO" id="GO:0005634">
    <property type="term" value="C:nucleus"/>
    <property type="evidence" value="ECO:0007669"/>
    <property type="project" value="InterPro"/>
</dbReference>
<dbReference type="EMBL" id="JABSTV010001254">
    <property type="protein sequence ID" value="KAH7940152.1"/>
    <property type="molecule type" value="Genomic_DNA"/>
</dbReference>
<feature type="region of interest" description="Disordered" evidence="1">
    <location>
        <begin position="1"/>
        <end position="173"/>
    </location>
</feature>
<organism evidence="2 3">
    <name type="scientific">Rhipicephalus sanguineus</name>
    <name type="common">Brown dog tick</name>
    <name type="synonym">Ixodes sanguineus</name>
    <dbReference type="NCBI Taxonomy" id="34632"/>
    <lineage>
        <taxon>Eukaryota</taxon>
        <taxon>Metazoa</taxon>
        <taxon>Ecdysozoa</taxon>
        <taxon>Arthropoda</taxon>
        <taxon>Chelicerata</taxon>
        <taxon>Arachnida</taxon>
        <taxon>Acari</taxon>
        <taxon>Parasitiformes</taxon>
        <taxon>Ixodida</taxon>
        <taxon>Ixodoidea</taxon>
        <taxon>Ixodidae</taxon>
        <taxon>Rhipicephalinae</taxon>
        <taxon>Rhipicephalus</taxon>
        <taxon>Rhipicephalus</taxon>
    </lineage>
</organism>
<accession>A0A9D4PH96</accession>
<feature type="compositionally biased region" description="Pro residues" evidence="1">
    <location>
        <begin position="123"/>
        <end position="135"/>
    </location>
</feature>
<proteinExistence type="predicted"/>
<feature type="compositionally biased region" description="Pro residues" evidence="1">
    <location>
        <begin position="210"/>
        <end position="223"/>
    </location>
</feature>
<name>A0A9D4PH96_RHISA</name>
<dbReference type="PANTHER" id="PTHR13413:SF0">
    <property type="entry name" value="YLP MOTIF-CONTAINING PROTEIN 1"/>
    <property type="match status" value="1"/>
</dbReference>
<comment type="caution">
    <text evidence="2">The sequence shown here is derived from an EMBL/GenBank/DDBJ whole genome shotgun (WGS) entry which is preliminary data.</text>
</comment>
<dbReference type="InterPro" id="IPR026314">
    <property type="entry name" value="YLP_motif_con_p1"/>
</dbReference>
<evidence type="ECO:0000313" key="2">
    <source>
        <dbReference type="EMBL" id="KAH7940152.1"/>
    </source>
</evidence>
<dbReference type="PANTHER" id="PTHR13413">
    <property type="entry name" value="YLP MOTIF CONTAINING PROTEIN NUCLEAR PROTEIN ZAP"/>
    <property type="match status" value="1"/>
</dbReference>
<feature type="region of interest" description="Disordered" evidence="1">
    <location>
        <begin position="195"/>
        <end position="225"/>
    </location>
</feature>
<dbReference type="InterPro" id="IPR027417">
    <property type="entry name" value="P-loop_NTPase"/>
</dbReference>
<gene>
    <name evidence="2" type="ORF">HPB52_022067</name>
</gene>
<dbReference type="AlphaFoldDB" id="A0A9D4PH96"/>
<feature type="compositionally biased region" description="Pro residues" evidence="1">
    <location>
        <begin position="19"/>
        <end position="36"/>
    </location>
</feature>
<dbReference type="SUPFAM" id="SSF52540">
    <property type="entry name" value="P-loop containing nucleoside triphosphate hydrolases"/>
    <property type="match status" value="1"/>
</dbReference>
<evidence type="ECO:0000313" key="3">
    <source>
        <dbReference type="Proteomes" id="UP000821837"/>
    </source>
</evidence>
<evidence type="ECO:0000256" key="1">
    <source>
        <dbReference type="SAM" id="MobiDB-lite"/>
    </source>
</evidence>
<reference evidence="2" key="2">
    <citation type="submission" date="2021-09" db="EMBL/GenBank/DDBJ databases">
        <authorList>
            <person name="Jia N."/>
            <person name="Wang J."/>
            <person name="Shi W."/>
            <person name="Du L."/>
            <person name="Sun Y."/>
            <person name="Zhan W."/>
            <person name="Jiang J."/>
            <person name="Wang Q."/>
            <person name="Zhang B."/>
            <person name="Ji P."/>
            <person name="Sakyi L.B."/>
            <person name="Cui X."/>
            <person name="Yuan T."/>
            <person name="Jiang B."/>
            <person name="Yang W."/>
            <person name="Lam T.T.-Y."/>
            <person name="Chang Q."/>
            <person name="Ding S."/>
            <person name="Wang X."/>
            <person name="Zhu J."/>
            <person name="Ruan X."/>
            <person name="Zhao L."/>
            <person name="Wei J."/>
            <person name="Que T."/>
            <person name="Du C."/>
            <person name="Cheng J."/>
            <person name="Dai P."/>
            <person name="Han X."/>
            <person name="Huang E."/>
            <person name="Gao Y."/>
            <person name="Liu J."/>
            <person name="Shao H."/>
            <person name="Ye R."/>
            <person name="Li L."/>
            <person name="Wei W."/>
            <person name="Wang X."/>
            <person name="Wang C."/>
            <person name="Huo Q."/>
            <person name="Li W."/>
            <person name="Guo W."/>
            <person name="Chen H."/>
            <person name="Chen S."/>
            <person name="Zhou L."/>
            <person name="Zhou L."/>
            <person name="Ni X."/>
            <person name="Tian J."/>
            <person name="Zhou Y."/>
            <person name="Sheng Y."/>
            <person name="Liu T."/>
            <person name="Pan Y."/>
            <person name="Xia L."/>
            <person name="Li J."/>
            <person name="Zhao F."/>
            <person name="Cao W."/>
        </authorList>
    </citation>
    <scope>NUCLEOTIDE SEQUENCE</scope>
    <source>
        <strain evidence="2">Rsan-2018</strain>
        <tissue evidence="2">Larvae</tissue>
    </source>
</reference>
<dbReference type="GO" id="GO:0032204">
    <property type="term" value="P:regulation of telomere maintenance"/>
    <property type="evidence" value="ECO:0007669"/>
    <property type="project" value="TreeGrafter"/>
</dbReference>
<sequence>MLQDAFAEDHWDGFDESEPWPPGPHRGGGPPPPWMGGPPRGGPMQRRPPRGFPPMRGEPRGGMRGRPMPPPGGWDMPEWGPPPPWGGPMRGGPRPPPPEWRHRPMPPHMYPDEPPFDWDRRPQPPPWAEEPPEAPWEPEVIDYGHRPADLPGGAKFESFDYGHGKSAEEKRQLPQVMDYGHGAPLREHRPVFDDLELPPAFRDGGSRPSTPEPPPPPPAPPEPQVVSVEDLLGLPGRESRPPLLCVVVRGPPGSGKSFLTRLLKEREMGAAGSVAPRVLALDDYFMQEVEEFRYEYEAEMEDVYFSSLLKSFRKTVDGRLFSFVLVDAVLARLQQLEQFTGYARQNGFQVYICEPDCLDPEECHRRNVHGRSLEDIQRIVDSWEPAPRQYPRLDCSILLNEMEDMVRKSRSLSTSPGSQRFEEASCLDHAPIKINLFAETLAPAQDMAYLTTICHFRGGLIFVRIISAALSKVHKPSRWELMTDTTSSGERLLKLDGLSGQKLKHTSMDDYLQLPDDYEERHSEPGKKRVRWADIEESKQQKRMRDIGFVVGQTDWSKFTDPTQAEKALTRTKYI</sequence>
<reference evidence="2" key="1">
    <citation type="journal article" date="2020" name="Cell">
        <title>Large-Scale Comparative Analyses of Tick Genomes Elucidate Their Genetic Diversity and Vector Capacities.</title>
        <authorList>
            <consortium name="Tick Genome and Microbiome Consortium (TIGMIC)"/>
            <person name="Jia N."/>
            <person name="Wang J."/>
            <person name="Shi W."/>
            <person name="Du L."/>
            <person name="Sun Y."/>
            <person name="Zhan W."/>
            <person name="Jiang J.F."/>
            <person name="Wang Q."/>
            <person name="Zhang B."/>
            <person name="Ji P."/>
            <person name="Bell-Sakyi L."/>
            <person name="Cui X.M."/>
            <person name="Yuan T.T."/>
            <person name="Jiang B.G."/>
            <person name="Yang W.F."/>
            <person name="Lam T.T."/>
            <person name="Chang Q.C."/>
            <person name="Ding S.J."/>
            <person name="Wang X.J."/>
            <person name="Zhu J.G."/>
            <person name="Ruan X.D."/>
            <person name="Zhao L."/>
            <person name="Wei J.T."/>
            <person name="Ye R.Z."/>
            <person name="Que T.C."/>
            <person name="Du C.H."/>
            <person name="Zhou Y.H."/>
            <person name="Cheng J.X."/>
            <person name="Dai P.F."/>
            <person name="Guo W.B."/>
            <person name="Han X.H."/>
            <person name="Huang E.J."/>
            <person name="Li L.F."/>
            <person name="Wei W."/>
            <person name="Gao Y.C."/>
            <person name="Liu J.Z."/>
            <person name="Shao H.Z."/>
            <person name="Wang X."/>
            <person name="Wang C.C."/>
            <person name="Yang T.C."/>
            <person name="Huo Q.B."/>
            <person name="Li W."/>
            <person name="Chen H.Y."/>
            <person name="Chen S.E."/>
            <person name="Zhou L.G."/>
            <person name="Ni X.B."/>
            <person name="Tian J.H."/>
            <person name="Sheng Y."/>
            <person name="Liu T."/>
            <person name="Pan Y.S."/>
            <person name="Xia L.Y."/>
            <person name="Li J."/>
            <person name="Zhao F."/>
            <person name="Cao W.C."/>
        </authorList>
    </citation>
    <scope>NUCLEOTIDE SEQUENCE</scope>
    <source>
        <strain evidence="2">Rsan-2018</strain>
    </source>
</reference>